<reference evidence="6 7" key="1">
    <citation type="journal article" date="2009" name="Int. J. Syst. Evol. Microbiol.">
        <title>Paenibacillus contaminans sp. nov., isolated from a contaminated laboratory plate.</title>
        <authorList>
            <person name="Chou J.H."/>
            <person name="Lee J.H."/>
            <person name="Lin M.C."/>
            <person name="Chang P.S."/>
            <person name="Arun A.B."/>
            <person name="Young C.C."/>
            <person name="Chen W.M."/>
        </authorList>
    </citation>
    <scope>NUCLEOTIDE SEQUENCE [LARGE SCALE GENOMIC DNA]</scope>
    <source>
        <strain evidence="6 7">CKOBP-6</strain>
    </source>
</reference>
<dbReference type="PANTHER" id="PTHR10361">
    <property type="entry name" value="SODIUM-BILE ACID COTRANSPORTER"/>
    <property type="match status" value="1"/>
</dbReference>
<feature type="transmembrane region" description="Helical" evidence="5">
    <location>
        <begin position="24"/>
        <end position="42"/>
    </location>
</feature>
<evidence type="ECO:0000256" key="2">
    <source>
        <dbReference type="ARBA" id="ARBA00022692"/>
    </source>
</evidence>
<dbReference type="InterPro" id="IPR002657">
    <property type="entry name" value="BilAc:Na_symport/Acr3"/>
</dbReference>
<keyword evidence="7" id="KW-1185">Reference proteome</keyword>
<accession>A0A329LU02</accession>
<feature type="transmembrane region" description="Helical" evidence="5">
    <location>
        <begin position="114"/>
        <end position="138"/>
    </location>
</feature>
<evidence type="ECO:0000313" key="7">
    <source>
        <dbReference type="Proteomes" id="UP000250369"/>
    </source>
</evidence>
<feature type="transmembrane region" description="Helical" evidence="5">
    <location>
        <begin position="54"/>
        <end position="79"/>
    </location>
</feature>
<dbReference type="AlphaFoldDB" id="A0A329LU02"/>
<name>A0A329LU02_9BACL</name>
<dbReference type="OrthoDB" id="1551454at2"/>
<dbReference type="EMBL" id="QMFB01000042">
    <property type="protein sequence ID" value="RAV10612.1"/>
    <property type="molecule type" value="Genomic_DNA"/>
</dbReference>
<dbReference type="Gene3D" id="1.20.1530.20">
    <property type="match status" value="1"/>
</dbReference>
<dbReference type="GO" id="GO:0016020">
    <property type="term" value="C:membrane"/>
    <property type="evidence" value="ECO:0007669"/>
    <property type="project" value="UniProtKB-SubCell"/>
</dbReference>
<protein>
    <submittedName>
        <fullName evidence="6">Bile acid:sodium symporter family protein</fullName>
    </submittedName>
</protein>
<keyword evidence="3 5" id="KW-1133">Transmembrane helix</keyword>
<feature type="transmembrane region" description="Helical" evidence="5">
    <location>
        <begin position="85"/>
        <end position="107"/>
    </location>
</feature>
<feature type="transmembrane region" description="Helical" evidence="5">
    <location>
        <begin position="153"/>
        <end position="170"/>
    </location>
</feature>
<comment type="caution">
    <text evidence="6">The sequence shown here is derived from an EMBL/GenBank/DDBJ whole genome shotgun (WGS) entry which is preliminary data.</text>
</comment>
<comment type="subcellular location">
    <subcellularLocation>
        <location evidence="1">Membrane</location>
        <topology evidence="1">Multi-pass membrane protein</topology>
    </subcellularLocation>
</comment>
<dbReference type="InterPro" id="IPR038770">
    <property type="entry name" value="Na+/solute_symporter_sf"/>
</dbReference>
<evidence type="ECO:0000256" key="4">
    <source>
        <dbReference type="ARBA" id="ARBA00023136"/>
    </source>
</evidence>
<evidence type="ECO:0000256" key="3">
    <source>
        <dbReference type="ARBA" id="ARBA00022989"/>
    </source>
</evidence>
<evidence type="ECO:0000313" key="6">
    <source>
        <dbReference type="EMBL" id="RAV10612.1"/>
    </source>
</evidence>
<organism evidence="6 7">
    <name type="scientific">Paenibacillus contaminans</name>
    <dbReference type="NCBI Taxonomy" id="450362"/>
    <lineage>
        <taxon>Bacteria</taxon>
        <taxon>Bacillati</taxon>
        <taxon>Bacillota</taxon>
        <taxon>Bacilli</taxon>
        <taxon>Bacillales</taxon>
        <taxon>Paenibacillaceae</taxon>
        <taxon>Paenibacillus</taxon>
    </lineage>
</organism>
<feature type="transmembrane region" description="Helical" evidence="5">
    <location>
        <begin position="213"/>
        <end position="238"/>
    </location>
</feature>
<sequence>MFIFVPLSLIVGFLFPSPLREYTAWAPYLFAFMTFVMAMGCSPLQVKQAMRMPLVMLVTLMLVHIAAPLAAYGLGAAVYGPDSPYVIGFVLFAIIPLGVSSILWVGMAEGNIPLALTLVVLDSALSPLVVPAEIGLFFGADLSFDHWKVMKDLLIIVVIPTIAGVTVNHWSRAKAKAWSAPVAGPASKLAMFAVVAINAAAIEPFMNELKNDLPAMIPLVVLLVVICYVLGFAGAWLFRKPELTVTLLYAAGMRNISLGIVLGLGYFEPKAAVPVVISTLIQQPMATIMHKLVAKFGIGRSSNPPQAGEKAV</sequence>
<evidence type="ECO:0000256" key="1">
    <source>
        <dbReference type="ARBA" id="ARBA00004141"/>
    </source>
</evidence>
<feature type="transmembrane region" description="Helical" evidence="5">
    <location>
        <begin position="182"/>
        <end position="201"/>
    </location>
</feature>
<dbReference type="Proteomes" id="UP000250369">
    <property type="component" value="Unassembled WGS sequence"/>
</dbReference>
<proteinExistence type="predicted"/>
<dbReference type="InterPro" id="IPR004710">
    <property type="entry name" value="Bilac:Na_transpt"/>
</dbReference>
<dbReference type="Pfam" id="PF01758">
    <property type="entry name" value="SBF"/>
    <property type="match status" value="1"/>
</dbReference>
<keyword evidence="4 5" id="KW-0472">Membrane</keyword>
<keyword evidence="2 5" id="KW-0812">Transmembrane</keyword>
<feature type="transmembrane region" description="Helical" evidence="5">
    <location>
        <begin position="245"/>
        <end position="267"/>
    </location>
</feature>
<dbReference type="PANTHER" id="PTHR10361:SF28">
    <property type="entry name" value="P3 PROTEIN-RELATED"/>
    <property type="match status" value="1"/>
</dbReference>
<evidence type="ECO:0000256" key="5">
    <source>
        <dbReference type="SAM" id="Phobius"/>
    </source>
</evidence>
<gene>
    <name evidence="6" type="ORF">DQG23_37535</name>
</gene>